<dbReference type="Proteomes" id="UP000094385">
    <property type="component" value="Unassembled WGS sequence"/>
</dbReference>
<keyword evidence="1 2" id="KW-0728">SH3 domain</keyword>
<sequence length="485" mass="54108">MSIRGVKKAVVRAPHVLIGNKSPEDLTIIEWTKAINEAEKGLDEIITNAKAFRDSWISVLSAQVAISRHFNTLYEPIPEDDPCKPVQETPKIAMAAVIKYKEVLVEVQNAVLPMLDSIDRMVVQRCGTMKGYIDTIKKALKKREHKKIDYDRHTNSVEKLQKKSTLNEKDQNSLERSQKELDKASEDFRVHDQYIKDTLPKVIIQLSEFVAPLSTLLFEVQFGVIDVTKEFLYPFAQAQGLLELDKIVEDWSTQFIPIQHRCEEGLTTVRNGKAVKQPMKLPESTPIDQKIKRVLTVNKKSSRPKGTSKDGVYKTFTEVNRSPTLMSSVSSEAGSEAGSETGRSTPASPGISAPISFNSKRPFSYAASTTSSMISEPLPRYQTFSPSPGSLVAGTPLSSSVSQNGSHEEIQEEAPIEADGLDGEKEVKPGYETMTAAYTFVGMQDTDLSFNVGEKIMVYKKDEDDWWEGETMDGRRGEFPGNYVK</sequence>
<dbReference type="GO" id="GO:0030479">
    <property type="term" value="C:actin cortical patch"/>
    <property type="evidence" value="ECO:0007669"/>
    <property type="project" value="TreeGrafter"/>
</dbReference>
<feature type="compositionally biased region" description="Low complexity" evidence="3">
    <location>
        <begin position="327"/>
        <end position="345"/>
    </location>
</feature>
<dbReference type="CDD" id="cd00174">
    <property type="entry name" value="SH3"/>
    <property type="match status" value="1"/>
</dbReference>
<dbReference type="GO" id="GO:0008289">
    <property type="term" value="F:lipid binding"/>
    <property type="evidence" value="ECO:0007669"/>
    <property type="project" value="TreeGrafter"/>
</dbReference>
<dbReference type="GO" id="GO:1990528">
    <property type="term" value="C:Rvs161p-Rvs167p complex"/>
    <property type="evidence" value="ECO:0007669"/>
    <property type="project" value="TreeGrafter"/>
</dbReference>
<dbReference type="SUPFAM" id="SSF103657">
    <property type="entry name" value="BAR/IMD domain-like"/>
    <property type="match status" value="1"/>
</dbReference>
<dbReference type="InterPro" id="IPR036028">
    <property type="entry name" value="SH3-like_dom_sf"/>
</dbReference>
<dbReference type="PRINTS" id="PR00452">
    <property type="entry name" value="SH3DOMAIN"/>
</dbReference>
<dbReference type="PANTHER" id="PTHR47174">
    <property type="entry name" value="BRIDGING INTEGRATOR 3"/>
    <property type="match status" value="1"/>
</dbReference>
<feature type="domain" description="BAR" evidence="5">
    <location>
        <begin position="13"/>
        <end position="257"/>
    </location>
</feature>
<feature type="domain" description="SH3" evidence="4">
    <location>
        <begin position="429"/>
        <end position="485"/>
    </location>
</feature>
<dbReference type="OrthoDB" id="10255128at2759"/>
<feature type="region of interest" description="Disordered" evidence="3">
    <location>
        <begin position="298"/>
        <end position="317"/>
    </location>
</feature>
<evidence type="ECO:0000256" key="1">
    <source>
        <dbReference type="ARBA" id="ARBA00022443"/>
    </source>
</evidence>
<dbReference type="PROSITE" id="PS50002">
    <property type="entry name" value="SH3"/>
    <property type="match status" value="1"/>
</dbReference>
<reference evidence="6 7" key="1">
    <citation type="journal article" date="2016" name="Proc. Natl. Acad. Sci. U.S.A.">
        <title>Comparative genomics of biotechnologically important yeasts.</title>
        <authorList>
            <person name="Riley R."/>
            <person name="Haridas S."/>
            <person name="Wolfe K.H."/>
            <person name="Lopes M.R."/>
            <person name="Hittinger C.T."/>
            <person name="Goeker M."/>
            <person name="Salamov A.A."/>
            <person name="Wisecaver J.H."/>
            <person name="Long T.M."/>
            <person name="Calvey C.H."/>
            <person name="Aerts A.L."/>
            <person name="Barry K.W."/>
            <person name="Choi C."/>
            <person name="Clum A."/>
            <person name="Coughlan A.Y."/>
            <person name="Deshpande S."/>
            <person name="Douglass A.P."/>
            <person name="Hanson S.J."/>
            <person name="Klenk H.-P."/>
            <person name="LaButti K.M."/>
            <person name="Lapidus A."/>
            <person name="Lindquist E.A."/>
            <person name="Lipzen A.M."/>
            <person name="Meier-Kolthoff J.P."/>
            <person name="Ohm R.A."/>
            <person name="Otillar R.P."/>
            <person name="Pangilinan J.L."/>
            <person name="Peng Y."/>
            <person name="Rokas A."/>
            <person name="Rosa C.A."/>
            <person name="Scheuner C."/>
            <person name="Sibirny A.A."/>
            <person name="Slot J.C."/>
            <person name="Stielow J.B."/>
            <person name="Sun H."/>
            <person name="Kurtzman C.P."/>
            <person name="Blackwell M."/>
            <person name="Grigoriev I.V."/>
            <person name="Jeffries T.W."/>
        </authorList>
    </citation>
    <scope>NUCLEOTIDE SEQUENCE [LARGE SCALE GENOMIC DNA]</scope>
    <source>
        <strain evidence="6 7">NRRL Y-11557</strain>
    </source>
</reference>
<dbReference type="Gene3D" id="1.20.1270.60">
    <property type="entry name" value="Arfaptin homology (AH) domain/BAR domain"/>
    <property type="match status" value="1"/>
</dbReference>
<dbReference type="Pfam" id="PF14604">
    <property type="entry name" value="SH3_9"/>
    <property type="match status" value="1"/>
</dbReference>
<proteinExistence type="predicted"/>
<dbReference type="InterPro" id="IPR027267">
    <property type="entry name" value="AH/BAR_dom_sf"/>
</dbReference>
<evidence type="ECO:0000259" key="5">
    <source>
        <dbReference type="PROSITE" id="PS51021"/>
    </source>
</evidence>
<dbReference type="InterPro" id="IPR004148">
    <property type="entry name" value="BAR_dom"/>
</dbReference>
<evidence type="ECO:0000313" key="7">
    <source>
        <dbReference type="Proteomes" id="UP000094385"/>
    </source>
</evidence>
<protein>
    <recommendedName>
        <fullName evidence="8">SH3 domain-containing protein</fullName>
    </recommendedName>
</protein>
<evidence type="ECO:0000256" key="2">
    <source>
        <dbReference type="PROSITE-ProRule" id="PRU00192"/>
    </source>
</evidence>
<evidence type="ECO:0008006" key="8">
    <source>
        <dbReference type="Google" id="ProtNLM"/>
    </source>
</evidence>
<dbReference type="EMBL" id="KV454301">
    <property type="protein sequence ID" value="ODQ70237.1"/>
    <property type="molecule type" value="Genomic_DNA"/>
</dbReference>
<gene>
    <name evidence="6" type="ORF">LIPSTDRAFT_6321</name>
</gene>
<dbReference type="SMART" id="SM00721">
    <property type="entry name" value="BAR"/>
    <property type="match status" value="1"/>
</dbReference>
<dbReference type="CDD" id="cd07599">
    <property type="entry name" value="BAR_Rvs167p"/>
    <property type="match status" value="1"/>
</dbReference>
<dbReference type="GO" id="GO:0043332">
    <property type="term" value="C:mating projection tip"/>
    <property type="evidence" value="ECO:0007669"/>
    <property type="project" value="TreeGrafter"/>
</dbReference>
<dbReference type="GO" id="GO:0031097">
    <property type="term" value="C:medial cortex"/>
    <property type="evidence" value="ECO:0007669"/>
    <property type="project" value="TreeGrafter"/>
</dbReference>
<dbReference type="PROSITE" id="PS51021">
    <property type="entry name" value="BAR"/>
    <property type="match status" value="1"/>
</dbReference>
<dbReference type="InterPro" id="IPR001452">
    <property type="entry name" value="SH3_domain"/>
</dbReference>
<accession>A0A1E3PZM2</accession>
<dbReference type="SMART" id="SM00326">
    <property type="entry name" value="SH3"/>
    <property type="match status" value="1"/>
</dbReference>
<dbReference type="PANTHER" id="PTHR47174:SF2">
    <property type="entry name" value="SH3 DOMAIN SIGNALLING PROTEIN (AFU_ORTHOLOGUE AFUA_5G07670)"/>
    <property type="match status" value="1"/>
</dbReference>
<dbReference type="STRING" id="675824.A0A1E3PZM2"/>
<evidence type="ECO:0000256" key="3">
    <source>
        <dbReference type="SAM" id="MobiDB-lite"/>
    </source>
</evidence>
<evidence type="ECO:0000259" key="4">
    <source>
        <dbReference type="PROSITE" id="PS50002"/>
    </source>
</evidence>
<dbReference type="GO" id="GO:0051666">
    <property type="term" value="P:actin cortical patch localization"/>
    <property type="evidence" value="ECO:0007669"/>
    <property type="project" value="InterPro"/>
</dbReference>
<keyword evidence="7" id="KW-1185">Reference proteome</keyword>
<evidence type="ECO:0000313" key="6">
    <source>
        <dbReference type="EMBL" id="ODQ70237.1"/>
    </source>
</evidence>
<dbReference type="GO" id="GO:0006897">
    <property type="term" value="P:endocytosis"/>
    <property type="evidence" value="ECO:0007669"/>
    <property type="project" value="InterPro"/>
</dbReference>
<feature type="region of interest" description="Disordered" evidence="3">
    <location>
        <begin position="159"/>
        <end position="180"/>
    </location>
</feature>
<dbReference type="Gene3D" id="2.30.30.40">
    <property type="entry name" value="SH3 Domains"/>
    <property type="match status" value="1"/>
</dbReference>
<dbReference type="GO" id="GO:0097320">
    <property type="term" value="P:plasma membrane tubulation"/>
    <property type="evidence" value="ECO:0007669"/>
    <property type="project" value="TreeGrafter"/>
</dbReference>
<dbReference type="InterPro" id="IPR046982">
    <property type="entry name" value="BIN3/RVS161-like"/>
</dbReference>
<dbReference type="AlphaFoldDB" id="A0A1E3PZM2"/>
<organism evidence="6 7">
    <name type="scientific">Lipomyces starkeyi NRRL Y-11557</name>
    <dbReference type="NCBI Taxonomy" id="675824"/>
    <lineage>
        <taxon>Eukaryota</taxon>
        <taxon>Fungi</taxon>
        <taxon>Dikarya</taxon>
        <taxon>Ascomycota</taxon>
        <taxon>Saccharomycotina</taxon>
        <taxon>Lipomycetes</taxon>
        <taxon>Lipomycetales</taxon>
        <taxon>Lipomycetaceae</taxon>
        <taxon>Lipomyces</taxon>
    </lineage>
</organism>
<dbReference type="SUPFAM" id="SSF50044">
    <property type="entry name" value="SH3-domain"/>
    <property type="match status" value="1"/>
</dbReference>
<name>A0A1E3PZM2_LIPST</name>
<dbReference type="Pfam" id="PF03114">
    <property type="entry name" value="BAR"/>
    <property type="match status" value="1"/>
</dbReference>
<feature type="region of interest" description="Disordered" evidence="3">
    <location>
        <begin position="323"/>
        <end position="355"/>
    </location>
</feature>